<dbReference type="EMBL" id="JAWDIP010000003">
    <property type="protein sequence ID" value="MDY0394390.1"/>
    <property type="molecule type" value="Genomic_DNA"/>
</dbReference>
<evidence type="ECO:0000313" key="1">
    <source>
        <dbReference type="EMBL" id="MDY0394390.1"/>
    </source>
</evidence>
<sequence length="205" mass="23777">MKLWLRKIAVSLVAIVTLGLYVPPLHMGAEAENDKNTFTSKANDSERQAALVAVKEEDEQSSPHFSTKDKFDKDEYIHSLTDLAKKQAVNKLGPKIASQVEDEFTTIILPTMETVLQSVLEEADDEVAYYAITQQPASGMSERIFHVYDERNEKDVARFHVRRDNRPMEGYWFNFHYHLSNDNFEKHHEIGEIYWDKNMPPKWMA</sequence>
<protein>
    <submittedName>
        <fullName evidence="1">YpjP family protein</fullName>
    </submittedName>
</protein>
<keyword evidence="2" id="KW-1185">Reference proteome</keyword>
<proteinExistence type="predicted"/>
<reference evidence="1 2" key="1">
    <citation type="submission" date="2023-10" db="EMBL/GenBank/DDBJ databases">
        <title>Virgibacillus halophilus 5B73C genome.</title>
        <authorList>
            <person name="Miliotis G."/>
            <person name="Sengupta P."/>
            <person name="Hameed A."/>
            <person name="Chuvochina M."/>
            <person name="Mcdonagh F."/>
            <person name="Simpson A.C."/>
            <person name="Singh N.K."/>
            <person name="Rekha P.D."/>
            <person name="Raman K."/>
            <person name="Hugenholtz P."/>
            <person name="Venkateswaran K."/>
        </authorList>
    </citation>
    <scope>NUCLEOTIDE SEQUENCE [LARGE SCALE GENOMIC DNA]</scope>
    <source>
        <strain evidence="1 2">5B73C</strain>
    </source>
</reference>
<dbReference type="InterPro" id="IPR025616">
    <property type="entry name" value="YpjP"/>
</dbReference>
<dbReference type="RefSeq" id="WP_390353993.1">
    <property type="nucleotide sequence ID" value="NZ_JBHUIZ010000004.1"/>
</dbReference>
<evidence type="ECO:0000313" key="2">
    <source>
        <dbReference type="Proteomes" id="UP001281447"/>
    </source>
</evidence>
<name>A0ABU5C5N7_9BACI</name>
<comment type="caution">
    <text evidence="1">The sequence shown here is derived from an EMBL/GenBank/DDBJ whole genome shotgun (WGS) entry which is preliminary data.</text>
</comment>
<dbReference type="Proteomes" id="UP001281447">
    <property type="component" value="Unassembled WGS sequence"/>
</dbReference>
<dbReference type="Pfam" id="PF14005">
    <property type="entry name" value="YpjP"/>
    <property type="match status" value="1"/>
</dbReference>
<gene>
    <name evidence="1" type="ORF">RWE15_07910</name>
</gene>
<accession>A0ABU5C5N7</accession>
<organism evidence="1 2">
    <name type="scientific">Tigheibacillus halophilus</name>
    <dbReference type="NCBI Taxonomy" id="361280"/>
    <lineage>
        <taxon>Bacteria</taxon>
        <taxon>Bacillati</taxon>
        <taxon>Bacillota</taxon>
        <taxon>Bacilli</taxon>
        <taxon>Bacillales</taxon>
        <taxon>Bacillaceae</taxon>
        <taxon>Tigheibacillus</taxon>
    </lineage>
</organism>